<accession>A0ACB7SX69</accession>
<evidence type="ECO:0000313" key="1">
    <source>
        <dbReference type="EMBL" id="KAH6938591.1"/>
    </source>
</evidence>
<keyword evidence="2" id="KW-1185">Reference proteome</keyword>
<evidence type="ECO:0000313" key="2">
    <source>
        <dbReference type="Proteomes" id="UP000821845"/>
    </source>
</evidence>
<dbReference type="Proteomes" id="UP000821845">
    <property type="component" value="Chromosome 2"/>
</dbReference>
<dbReference type="EMBL" id="CM023482">
    <property type="protein sequence ID" value="KAH6938591.1"/>
    <property type="molecule type" value="Genomic_DNA"/>
</dbReference>
<proteinExistence type="predicted"/>
<comment type="caution">
    <text evidence="1">The sequence shown here is derived from an EMBL/GenBank/DDBJ whole genome shotgun (WGS) entry which is preliminary data.</text>
</comment>
<reference evidence="1" key="1">
    <citation type="submission" date="2020-05" db="EMBL/GenBank/DDBJ databases">
        <title>Large-scale comparative analyses of tick genomes elucidate their genetic diversity and vector capacities.</title>
        <authorList>
            <person name="Jia N."/>
            <person name="Wang J."/>
            <person name="Shi W."/>
            <person name="Du L."/>
            <person name="Sun Y."/>
            <person name="Zhan W."/>
            <person name="Jiang J."/>
            <person name="Wang Q."/>
            <person name="Zhang B."/>
            <person name="Ji P."/>
            <person name="Sakyi L.B."/>
            <person name="Cui X."/>
            <person name="Yuan T."/>
            <person name="Jiang B."/>
            <person name="Yang W."/>
            <person name="Lam T.T.-Y."/>
            <person name="Chang Q."/>
            <person name="Ding S."/>
            <person name="Wang X."/>
            <person name="Zhu J."/>
            <person name="Ruan X."/>
            <person name="Zhao L."/>
            <person name="Wei J."/>
            <person name="Que T."/>
            <person name="Du C."/>
            <person name="Cheng J."/>
            <person name="Dai P."/>
            <person name="Han X."/>
            <person name="Huang E."/>
            <person name="Gao Y."/>
            <person name="Liu J."/>
            <person name="Shao H."/>
            <person name="Ye R."/>
            <person name="Li L."/>
            <person name="Wei W."/>
            <person name="Wang X."/>
            <person name="Wang C."/>
            <person name="Yang T."/>
            <person name="Huo Q."/>
            <person name="Li W."/>
            <person name="Guo W."/>
            <person name="Chen H."/>
            <person name="Zhou L."/>
            <person name="Ni X."/>
            <person name="Tian J."/>
            <person name="Zhou Y."/>
            <person name="Sheng Y."/>
            <person name="Liu T."/>
            <person name="Pan Y."/>
            <person name="Xia L."/>
            <person name="Li J."/>
            <person name="Zhao F."/>
            <person name="Cao W."/>
        </authorList>
    </citation>
    <scope>NUCLEOTIDE SEQUENCE</scope>
    <source>
        <strain evidence="1">Hyas-2018</strain>
    </source>
</reference>
<organism evidence="1 2">
    <name type="scientific">Hyalomma asiaticum</name>
    <name type="common">Tick</name>
    <dbReference type="NCBI Taxonomy" id="266040"/>
    <lineage>
        <taxon>Eukaryota</taxon>
        <taxon>Metazoa</taxon>
        <taxon>Ecdysozoa</taxon>
        <taxon>Arthropoda</taxon>
        <taxon>Chelicerata</taxon>
        <taxon>Arachnida</taxon>
        <taxon>Acari</taxon>
        <taxon>Parasitiformes</taxon>
        <taxon>Ixodida</taxon>
        <taxon>Ixodoidea</taxon>
        <taxon>Ixodidae</taxon>
        <taxon>Hyalomminae</taxon>
        <taxon>Hyalomma</taxon>
    </lineage>
</organism>
<sequence length="342" mass="38057">MRVRSESIFSRGHAGCLARPTSPRRRLRSSALQWRVRQLHRRPSLHAVVSHEGNRRGHPGFSVCRANPPGDKVGPDQPLQINNGQPSGARAMKMPNEPTPRQRGRLLAKNSVASNQPRLPSDALKQIVRPRGGLLLSKISTCQLLEAICIAAHFTRDAVHIERAERVLRIKGITIDNKDYEVSVYCAPDDSSGRGVIRGVDLRLDRHTIQAELQDKRNSLIADFRQLGNTTTVHVHTFTPKAGRQSGQAGFSSRQGGECAHLFRPCGSLGCPRGRRGGASRAFAYVCRHLVALRRVAASGKKLVRERSDLPPRFPPRFRRLERRFSRFPPHRFAALAAPPLV</sequence>
<gene>
    <name evidence="1" type="ORF">HPB50_010941</name>
</gene>
<name>A0ACB7SX69_HYAAI</name>
<protein>
    <submittedName>
        <fullName evidence="1">Uncharacterized protein</fullName>
    </submittedName>
</protein>